<reference evidence="1" key="1">
    <citation type="submission" date="2020-05" db="EMBL/GenBank/DDBJ databases">
        <authorList>
            <person name="Chiriac C."/>
            <person name="Salcher M."/>
            <person name="Ghai R."/>
            <person name="Kavagutti S V."/>
        </authorList>
    </citation>
    <scope>NUCLEOTIDE SEQUENCE</scope>
</reference>
<sequence>MQDSFGVLATIAFADVRGVAFLPKEFARTQKDAGTKFPTNNVCPLVQQQRKIAVTLHPLGHELADDRFRCRTNHDWLFKFLATSNSDDCEFGAEPFDVLSFTLEVTLGDEQREIGVLGTGALDAAIDLGLHLLPDRIAIGTDDHRAAHRTVVGQFGLGDDVLIPAREVFGLRGENRSLSHEGRC</sequence>
<proteinExistence type="predicted"/>
<gene>
    <name evidence="1" type="ORF">UFOPK3708_00553</name>
</gene>
<organism evidence="1">
    <name type="scientific">freshwater metagenome</name>
    <dbReference type="NCBI Taxonomy" id="449393"/>
    <lineage>
        <taxon>unclassified sequences</taxon>
        <taxon>metagenomes</taxon>
        <taxon>ecological metagenomes</taxon>
    </lineage>
</organism>
<dbReference type="EMBL" id="CAFBNA010000020">
    <property type="protein sequence ID" value="CAB4926095.1"/>
    <property type="molecule type" value="Genomic_DNA"/>
</dbReference>
<accession>A0A6J7I5G6</accession>
<dbReference type="AlphaFoldDB" id="A0A6J7I5G6"/>
<protein>
    <submittedName>
        <fullName evidence="1">Unannotated protein</fullName>
    </submittedName>
</protein>
<name>A0A6J7I5G6_9ZZZZ</name>
<evidence type="ECO:0000313" key="1">
    <source>
        <dbReference type="EMBL" id="CAB4926095.1"/>
    </source>
</evidence>